<dbReference type="Proteomes" id="UP000544107">
    <property type="component" value="Unassembled WGS sequence"/>
</dbReference>
<comment type="caution">
    <text evidence="1">The sequence shown here is derived from an EMBL/GenBank/DDBJ whole genome shotgun (WGS) entry which is preliminary data.</text>
</comment>
<sequence>MIPSSFRNPWDLSPMVMVLFSALGMLTSPSSHEVAA</sequence>
<gene>
    <name evidence="1" type="ORF">GGQ71_002778</name>
</gene>
<protein>
    <submittedName>
        <fullName evidence="1">Uncharacterized protein</fullName>
    </submittedName>
</protein>
<evidence type="ECO:0000313" key="2">
    <source>
        <dbReference type="Proteomes" id="UP000544107"/>
    </source>
</evidence>
<dbReference type="EMBL" id="JACIED010000003">
    <property type="protein sequence ID" value="MBB4008498.1"/>
    <property type="molecule type" value="Genomic_DNA"/>
</dbReference>
<organism evidence="1 2">
    <name type="scientific">Allorhizobium taibaishanense</name>
    <dbReference type="NCBI Taxonomy" id="887144"/>
    <lineage>
        <taxon>Bacteria</taxon>
        <taxon>Pseudomonadati</taxon>
        <taxon>Pseudomonadota</taxon>
        <taxon>Alphaproteobacteria</taxon>
        <taxon>Hyphomicrobiales</taxon>
        <taxon>Rhizobiaceae</taxon>
        <taxon>Rhizobium/Agrobacterium group</taxon>
        <taxon>Allorhizobium</taxon>
    </lineage>
</organism>
<evidence type="ECO:0000313" key="1">
    <source>
        <dbReference type="EMBL" id="MBB4008498.1"/>
    </source>
</evidence>
<accession>A0A7W6HNI2</accession>
<dbReference type="AlphaFoldDB" id="A0A7W6HNI2"/>
<name>A0A7W6HNI2_9HYPH</name>
<reference evidence="1 2" key="1">
    <citation type="submission" date="2020-08" db="EMBL/GenBank/DDBJ databases">
        <title>Genomic Encyclopedia of Type Strains, Phase IV (KMG-IV): sequencing the most valuable type-strain genomes for metagenomic binning, comparative biology and taxonomic classification.</title>
        <authorList>
            <person name="Goeker M."/>
        </authorList>
    </citation>
    <scope>NUCLEOTIDE SEQUENCE [LARGE SCALE GENOMIC DNA]</scope>
    <source>
        <strain evidence="1 2">DSM 100021</strain>
    </source>
</reference>
<proteinExistence type="predicted"/>